<comment type="caution">
    <text evidence="2">The sequence shown here is derived from an EMBL/GenBank/DDBJ whole genome shotgun (WGS) entry which is preliminary data.</text>
</comment>
<evidence type="ECO:0000256" key="1">
    <source>
        <dbReference type="SAM" id="Phobius"/>
    </source>
</evidence>
<keyword evidence="1" id="KW-0812">Transmembrane</keyword>
<feature type="transmembrane region" description="Helical" evidence="1">
    <location>
        <begin position="12"/>
        <end position="31"/>
    </location>
</feature>
<reference evidence="2 3" key="1">
    <citation type="submission" date="2020-12" db="EMBL/GenBank/DDBJ databases">
        <title>Olleya sediminilitoris sp. nov., isolated from a tidal flat.</title>
        <authorList>
            <person name="Park S."/>
            <person name="Yoon J.-H."/>
        </authorList>
    </citation>
    <scope>NUCLEOTIDE SEQUENCE [LARGE SCALE GENOMIC DNA]</scope>
    <source>
        <strain evidence="2 3">YSTF-M6</strain>
    </source>
</reference>
<feature type="transmembrane region" description="Helical" evidence="1">
    <location>
        <begin position="73"/>
        <end position="97"/>
    </location>
</feature>
<protein>
    <submittedName>
        <fullName evidence="2">Uncharacterized protein</fullName>
    </submittedName>
</protein>
<dbReference type="Proteomes" id="UP000605013">
    <property type="component" value="Unassembled WGS sequence"/>
</dbReference>
<dbReference type="RefSeq" id="WP_028608167.1">
    <property type="nucleotide sequence ID" value="NZ_JAEMEF010000012.1"/>
</dbReference>
<organism evidence="2 3">
    <name type="scientific">Olleya sediminilitoris</name>
    <dbReference type="NCBI Taxonomy" id="2795739"/>
    <lineage>
        <taxon>Bacteria</taxon>
        <taxon>Pseudomonadati</taxon>
        <taxon>Bacteroidota</taxon>
        <taxon>Flavobacteriia</taxon>
        <taxon>Flavobacteriales</taxon>
        <taxon>Flavobacteriaceae</taxon>
    </lineage>
</organism>
<gene>
    <name evidence="2" type="ORF">JAO71_12625</name>
</gene>
<keyword evidence="1" id="KW-0472">Membrane</keyword>
<keyword evidence="3" id="KW-1185">Reference proteome</keyword>
<feature type="transmembrane region" description="Helical" evidence="1">
    <location>
        <begin position="37"/>
        <end position="61"/>
    </location>
</feature>
<sequence length="106" mass="11637">MDLLSISTKTYLKIIGICLAIALLAGTTYYFTKGGFFDGILLTFVGLSLTYLIIILSILIFKTVTNVLAKDIIKVTHVIIAFLITVAFAAYTFVTLFNSIASEFKL</sequence>
<accession>A0ABS1WNG2</accession>
<name>A0ABS1WNG2_9FLAO</name>
<dbReference type="EMBL" id="JAEMEF010000012">
    <property type="protein sequence ID" value="MBL7560645.1"/>
    <property type="molecule type" value="Genomic_DNA"/>
</dbReference>
<proteinExistence type="predicted"/>
<evidence type="ECO:0000313" key="3">
    <source>
        <dbReference type="Proteomes" id="UP000605013"/>
    </source>
</evidence>
<keyword evidence="1" id="KW-1133">Transmembrane helix</keyword>
<evidence type="ECO:0000313" key="2">
    <source>
        <dbReference type="EMBL" id="MBL7560645.1"/>
    </source>
</evidence>